<sequence length="65" mass="6998">MKSSGKILLTFLGGAAAGALAGMLFAPESGKKTRQSLTKKARDLRKNLEDEVKVSMSKSKGFTFY</sequence>
<gene>
    <name evidence="2" type="ORF">QQ020_10425</name>
</gene>
<feature type="signal peptide" evidence="1">
    <location>
        <begin position="1"/>
        <end position="21"/>
    </location>
</feature>
<organism evidence="2 3">
    <name type="scientific">Agaribacillus aureus</name>
    <dbReference type="NCBI Taxonomy" id="3051825"/>
    <lineage>
        <taxon>Bacteria</taxon>
        <taxon>Pseudomonadati</taxon>
        <taxon>Bacteroidota</taxon>
        <taxon>Cytophagia</taxon>
        <taxon>Cytophagales</taxon>
        <taxon>Splendidivirgaceae</taxon>
        <taxon>Agaribacillus</taxon>
    </lineage>
</organism>
<proteinExistence type="predicted"/>
<keyword evidence="3" id="KW-1185">Reference proteome</keyword>
<dbReference type="EMBL" id="JAUJEB010000001">
    <property type="protein sequence ID" value="MDN5212464.1"/>
    <property type="molecule type" value="Genomic_DNA"/>
</dbReference>
<dbReference type="Proteomes" id="UP001172083">
    <property type="component" value="Unassembled WGS sequence"/>
</dbReference>
<keyword evidence="1" id="KW-0732">Signal</keyword>
<evidence type="ECO:0000313" key="2">
    <source>
        <dbReference type="EMBL" id="MDN5212464.1"/>
    </source>
</evidence>
<comment type="caution">
    <text evidence="2">The sequence shown here is derived from an EMBL/GenBank/DDBJ whole genome shotgun (WGS) entry which is preliminary data.</text>
</comment>
<accession>A0ABT8L409</accession>
<dbReference type="PANTHER" id="PTHR35792:SF1">
    <property type="entry name" value="SLL0268 PROTEIN"/>
    <property type="match status" value="1"/>
</dbReference>
<name>A0ABT8L409_9BACT</name>
<evidence type="ECO:0000256" key="1">
    <source>
        <dbReference type="SAM" id="SignalP"/>
    </source>
</evidence>
<evidence type="ECO:0000313" key="3">
    <source>
        <dbReference type="Proteomes" id="UP001172083"/>
    </source>
</evidence>
<reference evidence="2" key="1">
    <citation type="submission" date="2023-06" db="EMBL/GenBank/DDBJ databases">
        <title>Genomic of Agaribacillus aureum.</title>
        <authorList>
            <person name="Wang G."/>
        </authorList>
    </citation>
    <scope>NUCLEOTIDE SEQUENCE</scope>
    <source>
        <strain evidence="2">BMA12</strain>
    </source>
</reference>
<dbReference type="RefSeq" id="WP_346757781.1">
    <property type="nucleotide sequence ID" value="NZ_JAUJEB010000001.1"/>
</dbReference>
<dbReference type="InterPro" id="IPR052928">
    <property type="entry name" value="Desiccation-related_membrane"/>
</dbReference>
<dbReference type="PANTHER" id="PTHR35792">
    <property type="entry name" value="GENERAL STRESS PROTEIN"/>
    <property type="match status" value="1"/>
</dbReference>
<dbReference type="InterPro" id="IPR024623">
    <property type="entry name" value="YtxH"/>
</dbReference>
<dbReference type="Pfam" id="PF12732">
    <property type="entry name" value="YtxH"/>
    <property type="match status" value="1"/>
</dbReference>
<protein>
    <submittedName>
        <fullName evidence="2">YtxH domain-containing protein</fullName>
    </submittedName>
</protein>
<feature type="chain" id="PRO_5047178052" evidence="1">
    <location>
        <begin position="22"/>
        <end position="65"/>
    </location>
</feature>